<dbReference type="Gene3D" id="3.90.1200.10">
    <property type="match status" value="1"/>
</dbReference>
<dbReference type="PANTHER" id="PTHR47829">
    <property type="entry name" value="HYDROLASE, PUTATIVE (AFU_ORTHOLOGUE AFUA_1G12880)-RELATED"/>
    <property type="match status" value="1"/>
</dbReference>
<dbReference type="Proteomes" id="UP000248326">
    <property type="component" value="Unassembled WGS sequence"/>
</dbReference>
<sequence>MTDTAPVRPGEELNVEALRAFLHGKLDGELAVQQFPGGHSNLTYLLKVGEREFVLRRAPMGPVAPKAHDMVREFRVLEKLHPVYRFAPKPELLCEDASVLGVPFYLMERRRGVILRREVPSEYADTTDFPRRASQALVDGLAQLHAVDIFGTRLADIGRPEGFLTRQVEGWAERWNRAKVEDVPDMERALTYLRGALPEPRAATLVHNDYKLDNVMLSPNDPGRLVAVLDWEMTTVGDPLVDLGLSLCYWQQPNEPFGAFGQGGWFSRDEFISRYAERTGFDVSRVAWYEVLGAFKLAVILQQIFYRYHVGQTRDPRFAKLDRQVKAIAGMAVARMNA</sequence>
<evidence type="ECO:0000313" key="3">
    <source>
        <dbReference type="Proteomes" id="UP000248326"/>
    </source>
</evidence>
<reference evidence="2 3" key="1">
    <citation type="submission" date="2018-06" db="EMBL/GenBank/DDBJ databases">
        <title>Genomic Encyclopedia of Type Strains, Phase IV (KMG-IV): sequencing the most valuable type-strain genomes for metagenomic binning, comparative biology and taxonomic classification.</title>
        <authorList>
            <person name="Goeker M."/>
        </authorList>
    </citation>
    <scope>NUCLEOTIDE SEQUENCE [LARGE SCALE GENOMIC DNA]</scope>
    <source>
        <strain evidence="2 3">DSM 18048</strain>
    </source>
</reference>
<dbReference type="InterPro" id="IPR011009">
    <property type="entry name" value="Kinase-like_dom_sf"/>
</dbReference>
<dbReference type="InterPro" id="IPR052898">
    <property type="entry name" value="ACAD10-like"/>
</dbReference>
<evidence type="ECO:0000259" key="1">
    <source>
        <dbReference type="Pfam" id="PF01636"/>
    </source>
</evidence>
<keyword evidence="2" id="KW-0418">Kinase</keyword>
<protein>
    <submittedName>
        <fullName evidence="2">Aminoglycoside phosphotransferase (APT) family kinase protein</fullName>
    </submittedName>
</protein>
<gene>
    <name evidence="2" type="ORF">DES52_10694</name>
</gene>
<dbReference type="InterPro" id="IPR041726">
    <property type="entry name" value="ACAD10_11_N"/>
</dbReference>
<keyword evidence="2" id="KW-0808">Transferase</keyword>
<dbReference type="Gene3D" id="3.30.200.20">
    <property type="entry name" value="Phosphorylase Kinase, domain 1"/>
    <property type="match status" value="1"/>
</dbReference>
<dbReference type="CDD" id="cd05154">
    <property type="entry name" value="ACAD10_11_N-like"/>
    <property type="match status" value="1"/>
</dbReference>
<feature type="domain" description="Aminoglycoside phosphotransferase" evidence="1">
    <location>
        <begin position="32"/>
        <end position="263"/>
    </location>
</feature>
<organism evidence="2 3">
    <name type="scientific">Deinococcus yavapaiensis KR-236</name>
    <dbReference type="NCBI Taxonomy" id="694435"/>
    <lineage>
        <taxon>Bacteria</taxon>
        <taxon>Thermotogati</taxon>
        <taxon>Deinococcota</taxon>
        <taxon>Deinococci</taxon>
        <taxon>Deinococcales</taxon>
        <taxon>Deinococcaceae</taxon>
        <taxon>Deinococcus</taxon>
    </lineage>
</organism>
<accession>A0A318SN99</accession>
<dbReference type="InterPro" id="IPR002575">
    <property type="entry name" value="Aminoglycoside_PTrfase"/>
</dbReference>
<evidence type="ECO:0000313" key="2">
    <source>
        <dbReference type="EMBL" id="PYE54129.1"/>
    </source>
</evidence>
<dbReference type="PANTHER" id="PTHR47829:SF1">
    <property type="entry name" value="HAD FAMILY PHOSPHATASE"/>
    <property type="match status" value="1"/>
</dbReference>
<proteinExistence type="predicted"/>
<dbReference type="GO" id="GO:0016301">
    <property type="term" value="F:kinase activity"/>
    <property type="evidence" value="ECO:0007669"/>
    <property type="project" value="UniProtKB-KW"/>
</dbReference>
<dbReference type="EMBL" id="QJSX01000006">
    <property type="protein sequence ID" value="PYE54129.1"/>
    <property type="molecule type" value="Genomic_DNA"/>
</dbReference>
<dbReference type="SUPFAM" id="SSF56112">
    <property type="entry name" value="Protein kinase-like (PK-like)"/>
    <property type="match status" value="1"/>
</dbReference>
<dbReference type="OrthoDB" id="3806873at2"/>
<comment type="caution">
    <text evidence="2">The sequence shown here is derived from an EMBL/GenBank/DDBJ whole genome shotgun (WGS) entry which is preliminary data.</text>
</comment>
<dbReference type="Pfam" id="PF01636">
    <property type="entry name" value="APH"/>
    <property type="match status" value="1"/>
</dbReference>
<dbReference type="AlphaFoldDB" id="A0A318SN99"/>
<name>A0A318SN99_9DEIO</name>
<dbReference type="RefSeq" id="WP_110886522.1">
    <property type="nucleotide sequence ID" value="NZ_QJSX01000006.1"/>
</dbReference>
<keyword evidence="3" id="KW-1185">Reference proteome</keyword>